<dbReference type="GO" id="GO:0033565">
    <property type="term" value="C:ESCRT-0 complex"/>
    <property type="evidence" value="ECO:0007669"/>
    <property type="project" value="TreeGrafter"/>
</dbReference>
<evidence type="ECO:0000256" key="6">
    <source>
        <dbReference type="SAM" id="MobiDB-lite"/>
    </source>
</evidence>
<dbReference type="SMART" id="SM00248">
    <property type="entry name" value="ANK"/>
    <property type="match status" value="2"/>
</dbReference>
<evidence type="ECO:0000256" key="3">
    <source>
        <dbReference type="ARBA" id="ARBA00022833"/>
    </source>
</evidence>
<dbReference type="PANTHER" id="PTHR47794">
    <property type="entry name" value="VACUOLAR PROTEIN SORTING-ASSOCIATED PROTEIN 27"/>
    <property type="match status" value="1"/>
</dbReference>
<dbReference type="GO" id="GO:0008270">
    <property type="term" value="F:zinc ion binding"/>
    <property type="evidence" value="ECO:0007669"/>
    <property type="project" value="UniProtKB-KW"/>
</dbReference>
<protein>
    <recommendedName>
        <fullName evidence="8">FYVE-type domain-containing protein</fullName>
    </recommendedName>
</protein>
<evidence type="ECO:0000313" key="9">
    <source>
        <dbReference type="EMBL" id="KAG6497495.1"/>
    </source>
</evidence>
<dbReference type="InterPro" id="IPR000306">
    <property type="entry name" value="Znf_FYVE"/>
</dbReference>
<evidence type="ECO:0000313" key="10">
    <source>
        <dbReference type="Proteomes" id="UP000734854"/>
    </source>
</evidence>
<evidence type="ECO:0000256" key="4">
    <source>
        <dbReference type="PROSITE-ProRule" id="PRU00023"/>
    </source>
</evidence>
<feature type="compositionally biased region" description="Polar residues" evidence="6">
    <location>
        <begin position="135"/>
        <end position="153"/>
    </location>
</feature>
<dbReference type="PROSITE" id="PS50088">
    <property type="entry name" value="ANK_REPEAT"/>
    <property type="match status" value="1"/>
</dbReference>
<keyword evidence="7" id="KW-1133">Transmembrane helix</keyword>
<dbReference type="Gene3D" id="3.30.40.10">
    <property type="entry name" value="Zinc/RING finger domain, C3HC4 (zinc finger)"/>
    <property type="match status" value="1"/>
</dbReference>
<comment type="caution">
    <text evidence="9">The sequence shown here is derived from an EMBL/GenBank/DDBJ whole genome shotgun (WGS) entry which is preliminary data.</text>
</comment>
<keyword evidence="2 5" id="KW-0863">Zinc-finger</keyword>
<name>A0A8J5FX61_ZINOF</name>
<dbReference type="SMART" id="SM00064">
    <property type="entry name" value="FYVE"/>
    <property type="match status" value="1"/>
</dbReference>
<dbReference type="SUPFAM" id="SSF48403">
    <property type="entry name" value="Ankyrin repeat"/>
    <property type="match status" value="1"/>
</dbReference>
<feature type="domain" description="FYVE-type" evidence="8">
    <location>
        <begin position="8"/>
        <end position="68"/>
    </location>
</feature>
<reference evidence="9 10" key="1">
    <citation type="submission" date="2020-08" db="EMBL/GenBank/DDBJ databases">
        <title>Plant Genome Project.</title>
        <authorList>
            <person name="Zhang R.-G."/>
        </authorList>
    </citation>
    <scope>NUCLEOTIDE SEQUENCE [LARGE SCALE GENOMIC DNA]</scope>
    <source>
        <tissue evidence="9">Rhizome</tissue>
    </source>
</reference>
<keyword evidence="3" id="KW-0862">Zinc</keyword>
<accession>A0A8J5FX61</accession>
<gene>
    <name evidence="9" type="ORF">ZIOFF_045396</name>
</gene>
<sequence>MAETPPPFQEASRCDVCNCSFNTFRRRHHCRRCGRTLCHEHSSNYMILPQFGISSDVRVCSDCFNDSSRFQKDNKQTSPNTSNGAENSFSRLTLNENAVLLAKASEESAARVLECKCGMPLCICVAPTPEPVPIQASSQKSTESMSMKHASTSSRNPSLKLNSEFLIVFLAVIMTCIIIYCSPIFNHSQASNLTIDKASANYEVSGEGLREAIKNSDATAVKELLSKGVDPNYCDKQGLTLLHLAAVFNQTEIAFILMDHGASTESKNAQGETPVDCAPTMLQYKMRKKMEELVSIG</sequence>
<dbReference type="GO" id="GO:0043130">
    <property type="term" value="F:ubiquitin binding"/>
    <property type="evidence" value="ECO:0007669"/>
    <property type="project" value="TreeGrafter"/>
</dbReference>
<keyword evidence="7" id="KW-0472">Membrane</keyword>
<dbReference type="PANTHER" id="PTHR47794:SF1">
    <property type="entry name" value="VACUOLAR PROTEIN SORTING-ASSOCIATED PROTEIN 27"/>
    <property type="match status" value="1"/>
</dbReference>
<feature type="transmembrane region" description="Helical" evidence="7">
    <location>
        <begin position="165"/>
        <end position="185"/>
    </location>
</feature>
<keyword evidence="4" id="KW-0040">ANK repeat</keyword>
<dbReference type="Gene3D" id="1.25.40.20">
    <property type="entry name" value="Ankyrin repeat-containing domain"/>
    <property type="match status" value="1"/>
</dbReference>
<dbReference type="GO" id="GO:0006623">
    <property type="term" value="P:protein targeting to vacuole"/>
    <property type="evidence" value="ECO:0007669"/>
    <property type="project" value="TreeGrafter"/>
</dbReference>
<dbReference type="InterPro" id="IPR017455">
    <property type="entry name" value="Znf_FYVE-rel"/>
</dbReference>
<dbReference type="Pfam" id="PF01363">
    <property type="entry name" value="FYVE"/>
    <property type="match status" value="1"/>
</dbReference>
<evidence type="ECO:0000256" key="1">
    <source>
        <dbReference type="ARBA" id="ARBA00022723"/>
    </source>
</evidence>
<evidence type="ECO:0000256" key="7">
    <source>
        <dbReference type="SAM" id="Phobius"/>
    </source>
</evidence>
<keyword evidence="7" id="KW-0812">Transmembrane</keyword>
<feature type="region of interest" description="Disordered" evidence="6">
    <location>
        <begin position="134"/>
        <end position="153"/>
    </location>
</feature>
<dbReference type="SUPFAM" id="SSF57903">
    <property type="entry name" value="FYVE/PHD zinc finger"/>
    <property type="match status" value="1"/>
</dbReference>
<dbReference type="GO" id="GO:0043328">
    <property type="term" value="P:protein transport to vacuole involved in ubiquitin-dependent protein catabolic process via the multivesicular body sorting pathway"/>
    <property type="evidence" value="ECO:0007669"/>
    <property type="project" value="TreeGrafter"/>
</dbReference>
<evidence type="ECO:0000256" key="5">
    <source>
        <dbReference type="PROSITE-ProRule" id="PRU00091"/>
    </source>
</evidence>
<dbReference type="InterPro" id="IPR002110">
    <property type="entry name" value="Ankyrin_rpt"/>
</dbReference>
<dbReference type="EMBL" id="JACMSC010000012">
    <property type="protein sequence ID" value="KAG6497495.1"/>
    <property type="molecule type" value="Genomic_DNA"/>
</dbReference>
<dbReference type="Pfam" id="PF12796">
    <property type="entry name" value="Ank_2"/>
    <property type="match status" value="1"/>
</dbReference>
<feature type="repeat" description="ANK" evidence="4">
    <location>
        <begin position="237"/>
        <end position="269"/>
    </location>
</feature>
<evidence type="ECO:0000256" key="2">
    <source>
        <dbReference type="ARBA" id="ARBA00022771"/>
    </source>
</evidence>
<dbReference type="InterPro" id="IPR011011">
    <property type="entry name" value="Znf_FYVE_PHD"/>
</dbReference>
<evidence type="ECO:0000259" key="8">
    <source>
        <dbReference type="PROSITE" id="PS50178"/>
    </source>
</evidence>
<dbReference type="PROSITE" id="PS50297">
    <property type="entry name" value="ANK_REP_REGION"/>
    <property type="match status" value="1"/>
</dbReference>
<keyword evidence="1" id="KW-0479">Metal-binding</keyword>
<proteinExistence type="predicted"/>
<dbReference type="InterPro" id="IPR013083">
    <property type="entry name" value="Znf_RING/FYVE/PHD"/>
</dbReference>
<keyword evidence="10" id="KW-1185">Reference proteome</keyword>
<dbReference type="PROSITE" id="PS50178">
    <property type="entry name" value="ZF_FYVE"/>
    <property type="match status" value="1"/>
</dbReference>
<dbReference type="GO" id="GO:0032266">
    <property type="term" value="F:phosphatidylinositol-3-phosphate binding"/>
    <property type="evidence" value="ECO:0007669"/>
    <property type="project" value="TreeGrafter"/>
</dbReference>
<dbReference type="AlphaFoldDB" id="A0A8J5FX61"/>
<dbReference type="InterPro" id="IPR036770">
    <property type="entry name" value="Ankyrin_rpt-contain_sf"/>
</dbReference>
<dbReference type="Proteomes" id="UP000734854">
    <property type="component" value="Unassembled WGS sequence"/>
</dbReference>
<organism evidence="9 10">
    <name type="scientific">Zingiber officinale</name>
    <name type="common">Ginger</name>
    <name type="synonym">Amomum zingiber</name>
    <dbReference type="NCBI Taxonomy" id="94328"/>
    <lineage>
        <taxon>Eukaryota</taxon>
        <taxon>Viridiplantae</taxon>
        <taxon>Streptophyta</taxon>
        <taxon>Embryophyta</taxon>
        <taxon>Tracheophyta</taxon>
        <taxon>Spermatophyta</taxon>
        <taxon>Magnoliopsida</taxon>
        <taxon>Liliopsida</taxon>
        <taxon>Zingiberales</taxon>
        <taxon>Zingiberaceae</taxon>
        <taxon>Zingiber</taxon>
    </lineage>
</organism>